<evidence type="ECO:0000256" key="5">
    <source>
        <dbReference type="ARBA" id="ARBA00022737"/>
    </source>
</evidence>
<dbReference type="SMART" id="SM00679">
    <property type="entry name" value="CTNS"/>
    <property type="match status" value="2"/>
</dbReference>
<evidence type="ECO:0000256" key="3">
    <source>
        <dbReference type="ARBA" id="ARBA00022448"/>
    </source>
</evidence>
<dbReference type="FunFam" id="1.20.1280.290:FF:000016">
    <property type="entry name" value="Cystinosin homolog"/>
    <property type="match status" value="1"/>
</dbReference>
<organism evidence="12">
    <name type="scientific">Amblyomma triste</name>
    <name type="common">Neotropical tick</name>
    <dbReference type="NCBI Taxonomy" id="251400"/>
    <lineage>
        <taxon>Eukaryota</taxon>
        <taxon>Metazoa</taxon>
        <taxon>Ecdysozoa</taxon>
        <taxon>Arthropoda</taxon>
        <taxon>Chelicerata</taxon>
        <taxon>Arachnida</taxon>
        <taxon>Acari</taxon>
        <taxon>Parasitiformes</taxon>
        <taxon>Ixodida</taxon>
        <taxon>Ixodoidea</taxon>
        <taxon>Ixodidae</taxon>
        <taxon>Amblyomminae</taxon>
        <taxon>Amblyomma</taxon>
    </lineage>
</organism>
<feature type="transmembrane region" description="Helical" evidence="11">
    <location>
        <begin position="179"/>
        <end position="200"/>
    </location>
</feature>
<proteinExistence type="evidence at transcript level"/>
<keyword evidence="9" id="KW-0458">Lysosome</keyword>
<feature type="transmembrane region" description="Helical" evidence="11">
    <location>
        <begin position="296"/>
        <end position="317"/>
    </location>
</feature>
<accession>A0A023G8Z5</accession>
<dbReference type="PANTHER" id="PTHR13131">
    <property type="entry name" value="CYSTINOSIN"/>
    <property type="match status" value="1"/>
</dbReference>
<keyword evidence="7 11" id="KW-1133">Transmembrane helix</keyword>
<keyword evidence="4 11" id="KW-0812">Transmembrane</keyword>
<comment type="similarity">
    <text evidence="2">Belongs to the cystinosin family.</text>
</comment>
<keyword evidence="3" id="KW-0813">Transport</keyword>
<feature type="transmembrane region" description="Helical" evidence="11">
    <location>
        <begin position="396"/>
        <end position="417"/>
    </location>
</feature>
<dbReference type="Pfam" id="PF04193">
    <property type="entry name" value="PQ-loop"/>
    <property type="match status" value="2"/>
</dbReference>
<evidence type="ECO:0000256" key="9">
    <source>
        <dbReference type="ARBA" id="ARBA00023228"/>
    </source>
</evidence>
<feature type="transmembrane region" description="Helical" evidence="11">
    <location>
        <begin position="323"/>
        <end position="343"/>
    </location>
</feature>
<dbReference type="NCBIfam" id="TIGR00951">
    <property type="entry name" value="2A43"/>
    <property type="match status" value="1"/>
</dbReference>
<evidence type="ECO:0000256" key="4">
    <source>
        <dbReference type="ARBA" id="ARBA00022692"/>
    </source>
</evidence>
<dbReference type="EMBL" id="GBBM01006048">
    <property type="protein sequence ID" value="JAC29370.1"/>
    <property type="molecule type" value="mRNA"/>
</dbReference>
<dbReference type="InterPro" id="IPR006603">
    <property type="entry name" value="PQ-loop_rpt"/>
</dbReference>
<comment type="catalytic activity">
    <reaction evidence="10">
        <text>L-cystine(out) + H(+)(out) = L-cystine(in) + H(+)(in)</text>
        <dbReference type="Rhea" id="RHEA:66172"/>
        <dbReference type="ChEBI" id="CHEBI:15378"/>
        <dbReference type="ChEBI" id="CHEBI:35491"/>
    </reaction>
    <physiologicalReaction direction="left-to-right" evidence="10">
        <dbReference type="Rhea" id="RHEA:66173"/>
    </physiologicalReaction>
</comment>
<protein>
    <submittedName>
        <fullName evidence="12">Putative cystine transporter cystinosin</fullName>
    </submittedName>
</protein>
<evidence type="ECO:0000256" key="1">
    <source>
        <dbReference type="ARBA" id="ARBA00004155"/>
    </source>
</evidence>
<comment type="subcellular location">
    <subcellularLocation>
        <location evidence="1">Lysosome membrane</location>
        <topology evidence="1">Multi-pass membrane protein</topology>
    </subcellularLocation>
</comment>
<dbReference type="GO" id="GO:0005765">
    <property type="term" value="C:lysosomal membrane"/>
    <property type="evidence" value="ECO:0007669"/>
    <property type="project" value="UniProtKB-SubCell"/>
</dbReference>
<evidence type="ECO:0000256" key="11">
    <source>
        <dbReference type="SAM" id="Phobius"/>
    </source>
</evidence>
<feature type="transmembrane region" description="Helical" evidence="11">
    <location>
        <begin position="363"/>
        <end position="384"/>
    </location>
</feature>
<evidence type="ECO:0000256" key="6">
    <source>
        <dbReference type="ARBA" id="ARBA00022847"/>
    </source>
</evidence>
<evidence type="ECO:0000313" key="12">
    <source>
        <dbReference type="EMBL" id="JAC29370.1"/>
    </source>
</evidence>
<reference evidence="12" key="1">
    <citation type="submission" date="2014-03" db="EMBL/GenBank/DDBJ databases">
        <title>The sialotranscriptome of Amblyomma triste, Amblyomma parvum and Amblyomma cajennense ticks, uncovered by 454-based RNA-seq.</title>
        <authorList>
            <person name="Garcia G.R."/>
            <person name="Gardinassi L.G."/>
            <person name="Ribeiro J.M."/>
            <person name="Anatriello E."/>
            <person name="Ferreira B.R."/>
            <person name="Moreira H.N."/>
            <person name="Mafra C."/>
            <person name="Olegario M.M."/>
            <person name="Szabo P.J."/>
            <person name="Miranda-Santos I.K."/>
            <person name="Maruyama S.R."/>
        </authorList>
    </citation>
    <scope>NUCLEOTIDE SEQUENCE</scope>
    <source>
        <strain evidence="12">Mato Grasso do Sul</strain>
        <tissue evidence="12">Salivary glands</tissue>
    </source>
</reference>
<name>A0A023G8Z5_AMBTT</name>
<evidence type="ECO:0000256" key="10">
    <source>
        <dbReference type="ARBA" id="ARBA00048473"/>
    </source>
</evidence>
<dbReference type="GO" id="GO:0015293">
    <property type="term" value="F:symporter activity"/>
    <property type="evidence" value="ECO:0007669"/>
    <property type="project" value="UniProtKB-KW"/>
</dbReference>
<sequence length="433" mass="49272">MRCSFLSSRCRRELRERTFTSVPRVRGNLEASCVRQLQNRKRVRRLGSPPLSMAMDTRTGRYRTLGLLFPLVAALARASSESRLRVSTHDLEWRLGDASGFRVFLDPPLNVTLSVSLVASKGDDLLTDPLGQHAVTDEGLWLNLSARKAGYAVLHLNASRSNIDSSDAFVRISVLRLGWLNALSAVFGWLYFVAWSISFYPQIYLNWKRRSVVGLSFDFIGLNLTGFLAYSFFNLGVYFSPVVQSEYYERHPTGVLPVEMNDIVFGLHASLATFITVLQCCFYERKEQRMSLAARLLLAVVWVGAAVFGLVTLVAGRHWQSPWLIYLYYFSYSKLAITLVKYIPQAVLNFRRKSTRGWSIGNILLDFTGGTLSMLQMFIIAYNYDDWSSLFGNFTKFGLGLISIMFDVLFILQHYVFYRNGNSTHKKVAHDEL</sequence>
<evidence type="ECO:0000256" key="2">
    <source>
        <dbReference type="ARBA" id="ARBA00006855"/>
    </source>
</evidence>
<dbReference type="PANTHER" id="PTHR13131:SF5">
    <property type="entry name" value="CYSTINOSIN"/>
    <property type="match status" value="1"/>
</dbReference>
<dbReference type="InterPro" id="IPR005282">
    <property type="entry name" value="LC_transporter"/>
</dbReference>
<keyword evidence="8 11" id="KW-0472">Membrane</keyword>
<keyword evidence="6" id="KW-0769">Symport</keyword>
<dbReference type="GO" id="GO:0015184">
    <property type="term" value="F:L-cystine transmembrane transporter activity"/>
    <property type="evidence" value="ECO:0007669"/>
    <property type="project" value="TreeGrafter"/>
</dbReference>
<feature type="transmembrane region" description="Helical" evidence="11">
    <location>
        <begin position="263"/>
        <end position="284"/>
    </location>
</feature>
<dbReference type="Gene3D" id="1.20.1280.290">
    <property type="match status" value="2"/>
</dbReference>
<evidence type="ECO:0000256" key="7">
    <source>
        <dbReference type="ARBA" id="ARBA00022989"/>
    </source>
</evidence>
<evidence type="ECO:0000256" key="8">
    <source>
        <dbReference type="ARBA" id="ARBA00023136"/>
    </source>
</evidence>
<feature type="transmembrane region" description="Helical" evidence="11">
    <location>
        <begin position="212"/>
        <end position="233"/>
    </location>
</feature>
<dbReference type="AlphaFoldDB" id="A0A023G8Z5"/>
<keyword evidence="5" id="KW-0677">Repeat</keyword>